<name>A0A5C8Z8S0_9GAMM</name>
<evidence type="ECO:0000313" key="2">
    <source>
        <dbReference type="Proteomes" id="UP000321764"/>
    </source>
</evidence>
<keyword evidence="2" id="KW-1185">Reference proteome</keyword>
<dbReference type="EMBL" id="VKAD01000001">
    <property type="protein sequence ID" value="TXR54535.1"/>
    <property type="molecule type" value="Genomic_DNA"/>
</dbReference>
<organism evidence="1 2">
    <name type="scientific">Reinekea thalattae</name>
    <dbReference type="NCBI Taxonomy" id="2593301"/>
    <lineage>
        <taxon>Bacteria</taxon>
        <taxon>Pseudomonadati</taxon>
        <taxon>Pseudomonadota</taxon>
        <taxon>Gammaproteobacteria</taxon>
        <taxon>Oceanospirillales</taxon>
        <taxon>Saccharospirillaceae</taxon>
        <taxon>Reinekea</taxon>
    </lineage>
</organism>
<dbReference type="PIRSF" id="PIRSF033328">
    <property type="entry name" value="Phest_Mll4975"/>
    <property type="match status" value="1"/>
</dbReference>
<dbReference type="Gene3D" id="3.90.1140.10">
    <property type="entry name" value="Cyclic phosphodiesterase"/>
    <property type="match status" value="1"/>
</dbReference>
<evidence type="ECO:0000313" key="1">
    <source>
        <dbReference type="EMBL" id="TXR54535.1"/>
    </source>
</evidence>
<accession>A0A5C8Z8S0</accession>
<dbReference type="OrthoDB" id="5801437at2"/>
<dbReference type="Pfam" id="PF06299">
    <property type="entry name" value="DUF1045"/>
    <property type="match status" value="1"/>
</dbReference>
<gene>
    <name evidence="1" type="ORF">FME95_08370</name>
</gene>
<dbReference type="InterPro" id="IPR009389">
    <property type="entry name" value="DUF1045"/>
</dbReference>
<dbReference type="AlphaFoldDB" id="A0A5C8Z8S0"/>
<dbReference type="Proteomes" id="UP000321764">
    <property type="component" value="Unassembled WGS sequence"/>
</dbReference>
<sequence length="233" mass="26715">MKEFKRYAVYFLPQAESPLAQLGAAWLGWDVETGREVAYPNWVSEAHAERVATPVKYGFHGTVKPPMQLAEGMSLESLRQRLRDFCLSHRAFELPAFELRAIQLNSTASFLCFTLSQSSSELQKLAEDCVRQLDDWRKPASEQELQRRRSAGLSARQDELLTQWGYPYVFDQFKFHLTLTGALPDAERAEQLALLQQHSHDLLTQPTTILDLCLCGESEQGRFHLIERYPLAR</sequence>
<reference evidence="1 2" key="1">
    <citation type="submission" date="2019-07" db="EMBL/GenBank/DDBJ databases">
        <title>Reinekea sp. strain SSH23 genome sequencing and assembly.</title>
        <authorList>
            <person name="Kim I."/>
        </authorList>
    </citation>
    <scope>NUCLEOTIDE SEQUENCE [LARGE SCALE GENOMIC DNA]</scope>
    <source>
        <strain evidence="1 2">SSH23</strain>
    </source>
</reference>
<proteinExistence type="predicted"/>
<dbReference type="RefSeq" id="WP_147713933.1">
    <property type="nucleotide sequence ID" value="NZ_VKAD01000001.1"/>
</dbReference>
<comment type="caution">
    <text evidence="1">The sequence shown here is derived from an EMBL/GenBank/DDBJ whole genome shotgun (WGS) entry which is preliminary data.</text>
</comment>
<protein>
    <submittedName>
        <fullName evidence="1">DUF1045 domain-containing protein</fullName>
    </submittedName>
</protein>